<feature type="signal peptide" evidence="2">
    <location>
        <begin position="1"/>
        <end position="35"/>
    </location>
</feature>
<dbReference type="Proteomes" id="UP001497382">
    <property type="component" value="Unassembled WGS sequence"/>
</dbReference>
<name>A0AAV2BB26_9ARAC</name>
<dbReference type="EMBL" id="CAXIEN010000326">
    <property type="protein sequence ID" value="CAL1293440.1"/>
    <property type="molecule type" value="Genomic_DNA"/>
</dbReference>
<evidence type="ECO:0000256" key="2">
    <source>
        <dbReference type="SAM" id="SignalP"/>
    </source>
</evidence>
<feature type="region of interest" description="Disordered" evidence="1">
    <location>
        <begin position="56"/>
        <end position="83"/>
    </location>
</feature>
<evidence type="ECO:0000256" key="1">
    <source>
        <dbReference type="SAM" id="MobiDB-lite"/>
    </source>
</evidence>
<keyword evidence="4" id="KW-1185">Reference proteome</keyword>
<proteinExistence type="predicted"/>
<organism evidence="3 4">
    <name type="scientific">Larinioides sclopetarius</name>
    <dbReference type="NCBI Taxonomy" id="280406"/>
    <lineage>
        <taxon>Eukaryota</taxon>
        <taxon>Metazoa</taxon>
        <taxon>Ecdysozoa</taxon>
        <taxon>Arthropoda</taxon>
        <taxon>Chelicerata</taxon>
        <taxon>Arachnida</taxon>
        <taxon>Araneae</taxon>
        <taxon>Araneomorphae</taxon>
        <taxon>Entelegynae</taxon>
        <taxon>Araneoidea</taxon>
        <taxon>Araneidae</taxon>
        <taxon>Larinioides</taxon>
    </lineage>
</organism>
<protein>
    <submittedName>
        <fullName evidence="3">Uncharacterized protein</fullName>
    </submittedName>
</protein>
<reference evidence="3 4" key="1">
    <citation type="submission" date="2024-04" db="EMBL/GenBank/DDBJ databases">
        <authorList>
            <person name="Rising A."/>
            <person name="Reimegard J."/>
            <person name="Sonavane S."/>
            <person name="Akerstrom W."/>
            <person name="Nylinder S."/>
            <person name="Hedman E."/>
            <person name="Kallberg Y."/>
        </authorList>
    </citation>
    <scope>NUCLEOTIDE SEQUENCE [LARGE SCALE GENOMIC DNA]</scope>
</reference>
<evidence type="ECO:0000313" key="3">
    <source>
        <dbReference type="EMBL" id="CAL1293440.1"/>
    </source>
</evidence>
<gene>
    <name evidence="3" type="ORF">LARSCL_LOCUS18196</name>
</gene>
<feature type="chain" id="PRO_5043886643" evidence="2">
    <location>
        <begin position="36"/>
        <end position="152"/>
    </location>
</feature>
<evidence type="ECO:0000313" key="4">
    <source>
        <dbReference type="Proteomes" id="UP001497382"/>
    </source>
</evidence>
<keyword evidence="2" id="KW-0732">Signal</keyword>
<sequence>MNGIMIRNRYYNFFTMQTLLCFTLVLLSTALSARGGVPDSLKSYFFPAGAPAVANSEYPNSQHNDQDPDAAPASSSADERLTRLQSSIDEARRSYNAGDFSRYMTAKPVRKAQCYVEFQVTQRKPGRCIRLGGHTPACQTSDYVSINFNECS</sequence>
<dbReference type="AlphaFoldDB" id="A0AAV2BB26"/>
<comment type="caution">
    <text evidence="3">The sequence shown here is derived from an EMBL/GenBank/DDBJ whole genome shotgun (WGS) entry which is preliminary data.</text>
</comment>
<accession>A0AAV2BB26</accession>